<keyword evidence="2" id="KW-1185">Reference proteome</keyword>
<evidence type="ECO:0000313" key="2">
    <source>
        <dbReference type="Proteomes" id="UP000672526"/>
    </source>
</evidence>
<accession>A0ABN7KMD1</accession>
<gene>
    <name evidence="1" type="ORF">R69888_00705</name>
</gene>
<reference evidence="1 2" key="1">
    <citation type="submission" date="2021-02" db="EMBL/GenBank/DDBJ databases">
        <authorList>
            <person name="Vanwijnsberghe S."/>
        </authorList>
    </citation>
    <scope>NUCLEOTIDE SEQUENCE [LARGE SCALE GENOMIC DNA]</scope>
    <source>
        <strain evidence="1 2">LMG 31837</strain>
    </source>
</reference>
<dbReference type="EMBL" id="CAJNBK010000001">
    <property type="protein sequence ID" value="CAE6700304.1"/>
    <property type="molecule type" value="Genomic_DNA"/>
</dbReference>
<organism evidence="1 2">
    <name type="scientific">Paraburkholderia haematera</name>
    <dbReference type="NCBI Taxonomy" id="2793077"/>
    <lineage>
        <taxon>Bacteria</taxon>
        <taxon>Pseudomonadati</taxon>
        <taxon>Pseudomonadota</taxon>
        <taxon>Betaproteobacteria</taxon>
        <taxon>Burkholderiales</taxon>
        <taxon>Burkholderiaceae</taxon>
        <taxon>Paraburkholderia</taxon>
    </lineage>
</organism>
<proteinExistence type="predicted"/>
<protein>
    <submittedName>
        <fullName evidence="1">Uncharacterized protein</fullName>
    </submittedName>
</protein>
<name>A0ABN7KMD1_9BURK</name>
<evidence type="ECO:0000313" key="1">
    <source>
        <dbReference type="EMBL" id="CAE6700304.1"/>
    </source>
</evidence>
<sequence>MQSDQIRQSLRFCWSGPRRVFYVLPLTRLRVYAGCQQLLFSGKPVLEAPPFLTCSSDKKKQSSAVVLL</sequence>
<comment type="caution">
    <text evidence="1">The sequence shown here is derived from an EMBL/GenBank/DDBJ whole genome shotgun (WGS) entry which is preliminary data.</text>
</comment>
<dbReference type="Proteomes" id="UP000672526">
    <property type="component" value="Unassembled WGS sequence"/>
</dbReference>